<dbReference type="Gene3D" id="1.10.10.10">
    <property type="entry name" value="Winged helix-like DNA-binding domain superfamily/Winged helix DNA-binding domain"/>
    <property type="match status" value="1"/>
</dbReference>
<dbReference type="eggNOG" id="KOG0352">
    <property type="taxonomic scope" value="Eukaryota"/>
</dbReference>
<gene>
    <name evidence="2" type="ORF">BRAFLDRAFT_69688</name>
</gene>
<dbReference type="STRING" id="7739.C3YZS4"/>
<evidence type="ECO:0000256" key="1">
    <source>
        <dbReference type="SAM" id="MobiDB-lite"/>
    </source>
</evidence>
<dbReference type="EMBL" id="GG666566">
    <property type="protein sequence ID" value="EEN54345.1"/>
    <property type="molecule type" value="Genomic_DNA"/>
</dbReference>
<dbReference type="InterPro" id="IPR036388">
    <property type="entry name" value="WH-like_DNA-bd_sf"/>
</dbReference>
<reference evidence="2" key="1">
    <citation type="journal article" date="2008" name="Nature">
        <title>The amphioxus genome and the evolution of the chordate karyotype.</title>
        <authorList>
            <consortium name="US DOE Joint Genome Institute (JGI-PGF)"/>
            <person name="Putnam N.H."/>
            <person name="Butts T."/>
            <person name="Ferrier D.E.K."/>
            <person name="Furlong R.F."/>
            <person name="Hellsten U."/>
            <person name="Kawashima T."/>
            <person name="Robinson-Rechavi M."/>
            <person name="Shoguchi E."/>
            <person name="Terry A."/>
            <person name="Yu J.-K."/>
            <person name="Benito-Gutierrez E.L."/>
            <person name="Dubchak I."/>
            <person name="Garcia-Fernandez J."/>
            <person name="Gibson-Brown J.J."/>
            <person name="Grigoriev I.V."/>
            <person name="Horton A.C."/>
            <person name="de Jong P.J."/>
            <person name="Jurka J."/>
            <person name="Kapitonov V.V."/>
            <person name="Kohara Y."/>
            <person name="Kuroki Y."/>
            <person name="Lindquist E."/>
            <person name="Lucas S."/>
            <person name="Osoegawa K."/>
            <person name="Pennacchio L.A."/>
            <person name="Salamov A.A."/>
            <person name="Satou Y."/>
            <person name="Sauka-Spengler T."/>
            <person name="Schmutz J."/>
            <person name="Shin-I T."/>
            <person name="Toyoda A."/>
            <person name="Bronner-Fraser M."/>
            <person name="Fujiyama A."/>
            <person name="Holland L.Z."/>
            <person name="Holland P.W.H."/>
            <person name="Satoh N."/>
            <person name="Rokhsar D.S."/>
        </authorList>
    </citation>
    <scope>NUCLEOTIDE SEQUENCE [LARGE SCALE GENOMIC DNA]</scope>
    <source>
        <strain evidence="2">S238N-H82</strain>
        <tissue evidence="2">Testes</tissue>
    </source>
</reference>
<feature type="region of interest" description="Disordered" evidence="1">
    <location>
        <begin position="51"/>
        <end position="105"/>
    </location>
</feature>
<dbReference type="AlphaFoldDB" id="C3YZS4"/>
<evidence type="ECO:0000313" key="2">
    <source>
        <dbReference type="EMBL" id="EEN54345.1"/>
    </source>
</evidence>
<sequence>MHSKTFKTVWCRHGMIAAFFGDSKPKCEKGCDFCRNPKKVYRELEQHQLNPVSANRRGGSGSTFISEEGGDEDLYGGGRRGAKRDTDDYFNDGDDSDKGDREDSSGFARLVKEEFMKRRGVR</sequence>
<organism>
    <name type="scientific">Branchiostoma floridae</name>
    <name type="common">Florida lancelet</name>
    <name type="synonym">Amphioxus</name>
    <dbReference type="NCBI Taxonomy" id="7739"/>
    <lineage>
        <taxon>Eukaryota</taxon>
        <taxon>Metazoa</taxon>
        <taxon>Chordata</taxon>
        <taxon>Cephalochordata</taxon>
        <taxon>Leptocardii</taxon>
        <taxon>Amphioxiformes</taxon>
        <taxon>Branchiostomatidae</taxon>
        <taxon>Branchiostoma</taxon>
    </lineage>
</organism>
<dbReference type="InParanoid" id="C3YZS4"/>
<accession>C3YZS4</accession>
<protein>
    <recommendedName>
        <fullName evidence="3">ATP-dependent DNA helicase RecQ zinc-binding domain-containing protein</fullName>
    </recommendedName>
</protein>
<evidence type="ECO:0008006" key="3">
    <source>
        <dbReference type="Google" id="ProtNLM"/>
    </source>
</evidence>
<proteinExistence type="predicted"/>
<name>C3YZS4_BRAFL</name>
<feature type="compositionally biased region" description="Basic and acidic residues" evidence="1">
    <location>
        <begin position="96"/>
        <end position="105"/>
    </location>
</feature>